<dbReference type="AlphaFoldDB" id="A0A846H194"/>
<dbReference type="GO" id="GO:0016887">
    <property type="term" value="F:ATP hydrolysis activity"/>
    <property type="evidence" value="ECO:0007669"/>
    <property type="project" value="InterPro"/>
</dbReference>
<evidence type="ECO:0000259" key="5">
    <source>
        <dbReference type="PROSITE" id="PS50893"/>
    </source>
</evidence>
<dbReference type="InterPro" id="IPR050683">
    <property type="entry name" value="Bact_Polysacc_Export_ATP-bd"/>
</dbReference>
<comment type="similarity">
    <text evidence="1">Belongs to the ABC transporter superfamily.</text>
</comment>
<sequence>MSDTVIRVENLSKKYIIGHQQQEKHSTLRDALVYGAKSLGDKLLNFSTYKHISPTSEDFWALKDISFEIKQGDRVGIIGRNGAGKSTLLKILSRITEPTTGRISIFGRVASLLEVGTGFHGELTGRENIYLNGAILGMSKAEIVKKFDEIVAFAEVEKFLDTPVKRYSSGMYVRLAFAVAAHLEPEILIVDEVLAVGDIRFQQKCLGKMEEVGREGRTVLFVSHNMSTVSYLCSRGILLESGTLYVDSDAEEAIRIYLDKSYNVAQLPLIERKDRSGSGKVKSASFRVLNQEGTEENTLQSGKNYYLEIGYLNYTKERINNVVVSLDFFDDKGIRVLLLRTNFTNSNLTIDAEKGYIICGINNLPLVNSLYRVSIYLSHADQELLDWIEDAASVTVEGGDFFGTGNPGLPNHCKILTKAQWSTEISFFSS</sequence>
<dbReference type="InterPro" id="IPR027417">
    <property type="entry name" value="P-loop_NTPase"/>
</dbReference>
<evidence type="ECO:0000256" key="3">
    <source>
        <dbReference type="ARBA" id="ARBA00022741"/>
    </source>
</evidence>
<keyword evidence="7" id="KW-1185">Reference proteome</keyword>
<comment type="caution">
    <text evidence="6">The sequence shown here is derived from an EMBL/GenBank/DDBJ whole genome shotgun (WGS) entry which is preliminary data.</text>
</comment>
<dbReference type="Gene3D" id="3.40.50.300">
    <property type="entry name" value="P-loop containing nucleotide triphosphate hydrolases"/>
    <property type="match status" value="1"/>
</dbReference>
<dbReference type="SUPFAM" id="SSF52540">
    <property type="entry name" value="P-loop containing nucleoside triphosphate hydrolases"/>
    <property type="match status" value="1"/>
</dbReference>
<evidence type="ECO:0000256" key="1">
    <source>
        <dbReference type="ARBA" id="ARBA00005417"/>
    </source>
</evidence>
<keyword evidence="4 6" id="KW-0067">ATP-binding</keyword>
<dbReference type="InterPro" id="IPR029439">
    <property type="entry name" value="Wzt_C"/>
</dbReference>
<dbReference type="PANTHER" id="PTHR46743:SF2">
    <property type="entry name" value="TEICHOIC ACIDS EXPORT ATP-BINDING PROTEIN TAGH"/>
    <property type="match status" value="1"/>
</dbReference>
<feature type="domain" description="ABC transporter" evidence="5">
    <location>
        <begin position="47"/>
        <end position="266"/>
    </location>
</feature>
<gene>
    <name evidence="6" type="ORF">PI95_003210</name>
</gene>
<name>A0A846H194_9CYAN</name>
<keyword evidence="2" id="KW-0813">Transport</keyword>
<dbReference type="PROSITE" id="PS50893">
    <property type="entry name" value="ABC_TRANSPORTER_2"/>
    <property type="match status" value="1"/>
</dbReference>
<evidence type="ECO:0000313" key="7">
    <source>
        <dbReference type="Proteomes" id="UP000031549"/>
    </source>
</evidence>
<protein>
    <submittedName>
        <fullName evidence="6">ABC transporter ATP-binding protein</fullName>
    </submittedName>
</protein>
<dbReference type="Pfam" id="PF00005">
    <property type="entry name" value="ABC_tran"/>
    <property type="match status" value="1"/>
</dbReference>
<dbReference type="CDD" id="cd03220">
    <property type="entry name" value="ABC_KpsT_Wzt"/>
    <property type="match status" value="1"/>
</dbReference>
<dbReference type="SMART" id="SM00382">
    <property type="entry name" value="AAA"/>
    <property type="match status" value="1"/>
</dbReference>
<keyword evidence="3" id="KW-0547">Nucleotide-binding</keyword>
<dbReference type="InterPro" id="IPR015860">
    <property type="entry name" value="ABC_transpr_TagH-like"/>
</dbReference>
<evidence type="ECO:0000313" key="6">
    <source>
        <dbReference type="EMBL" id="NEU71617.1"/>
    </source>
</evidence>
<dbReference type="Gene3D" id="2.70.50.60">
    <property type="entry name" value="abc- transporter (atp binding component) like domain"/>
    <property type="match status" value="1"/>
</dbReference>
<proteinExistence type="inferred from homology"/>
<evidence type="ECO:0000256" key="2">
    <source>
        <dbReference type="ARBA" id="ARBA00022448"/>
    </source>
</evidence>
<dbReference type="EMBL" id="JTCM02000004">
    <property type="protein sequence ID" value="NEU71617.1"/>
    <property type="molecule type" value="Genomic_DNA"/>
</dbReference>
<dbReference type="GO" id="GO:0005524">
    <property type="term" value="F:ATP binding"/>
    <property type="evidence" value="ECO:0007669"/>
    <property type="project" value="UniProtKB-KW"/>
</dbReference>
<evidence type="ECO:0000256" key="4">
    <source>
        <dbReference type="ARBA" id="ARBA00022840"/>
    </source>
</evidence>
<dbReference type="RefSeq" id="WP_039752638.1">
    <property type="nucleotide sequence ID" value="NZ_JTCM02000004.1"/>
</dbReference>
<dbReference type="GO" id="GO:0140359">
    <property type="term" value="F:ABC-type transporter activity"/>
    <property type="evidence" value="ECO:0007669"/>
    <property type="project" value="InterPro"/>
</dbReference>
<organism evidence="6 7">
    <name type="scientific">Hassallia byssoidea VB512170</name>
    <dbReference type="NCBI Taxonomy" id="1304833"/>
    <lineage>
        <taxon>Bacteria</taxon>
        <taxon>Bacillati</taxon>
        <taxon>Cyanobacteriota</taxon>
        <taxon>Cyanophyceae</taxon>
        <taxon>Nostocales</taxon>
        <taxon>Tolypothrichaceae</taxon>
        <taxon>Hassallia</taxon>
    </lineage>
</organism>
<dbReference type="CDD" id="cd10147">
    <property type="entry name" value="Wzt_C-like"/>
    <property type="match status" value="1"/>
</dbReference>
<dbReference type="InterPro" id="IPR003593">
    <property type="entry name" value="AAA+_ATPase"/>
</dbReference>
<dbReference type="Proteomes" id="UP000031549">
    <property type="component" value="Unassembled WGS sequence"/>
</dbReference>
<dbReference type="InterPro" id="IPR003439">
    <property type="entry name" value="ABC_transporter-like_ATP-bd"/>
</dbReference>
<dbReference type="GO" id="GO:0016020">
    <property type="term" value="C:membrane"/>
    <property type="evidence" value="ECO:0007669"/>
    <property type="project" value="InterPro"/>
</dbReference>
<accession>A0A846H194</accession>
<dbReference type="PANTHER" id="PTHR46743">
    <property type="entry name" value="TEICHOIC ACIDS EXPORT ATP-BINDING PROTEIN TAGH"/>
    <property type="match status" value="1"/>
</dbReference>
<reference evidence="6 7" key="1">
    <citation type="journal article" date="2015" name="Genome Announc.">
        <title>Draft Genome Sequence of Cyanobacterium Hassallia byssoidea Strain VB512170, Isolated from Monuments in India.</title>
        <authorList>
            <person name="Singh D."/>
            <person name="Chandrababunaidu M.M."/>
            <person name="Panda A."/>
            <person name="Sen D."/>
            <person name="Bhattacharyya S."/>
            <person name="Adhikary S.P."/>
            <person name="Tripathy S."/>
        </authorList>
    </citation>
    <scope>NUCLEOTIDE SEQUENCE [LARGE SCALE GENOMIC DNA]</scope>
    <source>
        <strain evidence="6 7">VB512170</strain>
    </source>
</reference>
<dbReference type="Pfam" id="PF14524">
    <property type="entry name" value="Wzt_C"/>
    <property type="match status" value="1"/>
</dbReference>